<accession>A0A381PPB8</accession>
<evidence type="ECO:0000313" key="1">
    <source>
        <dbReference type="EMBL" id="SUZ68318.1"/>
    </source>
</evidence>
<reference evidence="1" key="1">
    <citation type="submission" date="2018-05" db="EMBL/GenBank/DDBJ databases">
        <authorList>
            <person name="Lanie J.A."/>
            <person name="Ng W.-L."/>
            <person name="Kazmierczak K.M."/>
            <person name="Andrzejewski T.M."/>
            <person name="Davidsen T.M."/>
            <person name="Wayne K.J."/>
            <person name="Tettelin H."/>
            <person name="Glass J.I."/>
            <person name="Rusch D."/>
            <person name="Podicherti R."/>
            <person name="Tsui H.-C.T."/>
            <person name="Winkler M.E."/>
        </authorList>
    </citation>
    <scope>NUCLEOTIDE SEQUENCE</scope>
</reference>
<name>A0A381PPB8_9ZZZZ</name>
<gene>
    <name evidence="1" type="ORF">METZ01_LOCUS21172</name>
</gene>
<protein>
    <submittedName>
        <fullName evidence="1">Uncharacterized protein</fullName>
    </submittedName>
</protein>
<organism evidence="1">
    <name type="scientific">marine metagenome</name>
    <dbReference type="NCBI Taxonomy" id="408172"/>
    <lineage>
        <taxon>unclassified sequences</taxon>
        <taxon>metagenomes</taxon>
        <taxon>ecological metagenomes</taxon>
    </lineage>
</organism>
<dbReference type="AlphaFoldDB" id="A0A381PPB8"/>
<sequence>MAFLNLPSLSRFRANVVILAQRGSARCLNGEFSRGCDGDGNVTNDTRFFGRFDGDLNITHNMPGGLATTVEHAFTNRGTPFKPLTAEQEDSVFGEYVGVTVRVIVITAVRIVVN</sequence>
<proteinExistence type="predicted"/>
<dbReference type="EMBL" id="UINC01001037">
    <property type="protein sequence ID" value="SUZ68318.1"/>
    <property type="molecule type" value="Genomic_DNA"/>
</dbReference>